<dbReference type="EMBL" id="MN739667">
    <property type="protein sequence ID" value="QHT19508.1"/>
    <property type="molecule type" value="Genomic_DNA"/>
</dbReference>
<dbReference type="AlphaFoldDB" id="A0A6C0DRE1"/>
<dbReference type="PANTHER" id="PTHR44167:SF24">
    <property type="entry name" value="SERINE_THREONINE-PROTEIN KINASE CHK2"/>
    <property type="match status" value="1"/>
</dbReference>
<dbReference type="InterPro" id="IPR011009">
    <property type="entry name" value="Kinase-like_dom_sf"/>
</dbReference>
<organism evidence="2">
    <name type="scientific">viral metagenome</name>
    <dbReference type="NCBI Taxonomy" id="1070528"/>
    <lineage>
        <taxon>unclassified sequences</taxon>
        <taxon>metagenomes</taxon>
        <taxon>organismal metagenomes</taxon>
    </lineage>
</organism>
<dbReference type="Gene3D" id="1.10.510.10">
    <property type="entry name" value="Transferase(Phosphotransferase) domain 1"/>
    <property type="match status" value="1"/>
</dbReference>
<dbReference type="PANTHER" id="PTHR44167">
    <property type="entry name" value="OVARIAN-SPECIFIC SERINE/THREONINE-PROTEIN KINASE LOK-RELATED"/>
    <property type="match status" value="1"/>
</dbReference>
<reference evidence="2" key="1">
    <citation type="journal article" date="2020" name="Nature">
        <title>Giant virus diversity and host interactions through global metagenomics.</title>
        <authorList>
            <person name="Schulz F."/>
            <person name="Roux S."/>
            <person name="Paez-Espino D."/>
            <person name="Jungbluth S."/>
            <person name="Walsh D.A."/>
            <person name="Denef V.J."/>
            <person name="McMahon K.D."/>
            <person name="Konstantinidis K.T."/>
            <person name="Eloe-Fadrosh E.A."/>
            <person name="Kyrpides N.C."/>
            <person name="Woyke T."/>
        </authorList>
    </citation>
    <scope>NUCLEOTIDE SEQUENCE</scope>
    <source>
        <strain evidence="2">GVMAG-M-3300023174-57</strain>
    </source>
</reference>
<protein>
    <recommendedName>
        <fullName evidence="1">Protein kinase domain-containing protein</fullName>
    </recommendedName>
</protein>
<dbReference type="GO" id="GO:0004674">
    <property type="term" value="F:protein serine/threonine kinase activity"/>
    <property type="evidence" value="ECO:0007669"/>
    <property type="project" value="TreeGrafter"/>
</dbReference>
<dbReference type="GO" id="GO:0005634">
    <property type="term" value="C:nucleus"/>
    <property type="evidence" value="ECO:0007669"/>
    <property type="project" value="TreeGrafter"/>
</dbReference>
<dbReference type="Pfam" id="PF00069">
    <property type="entry name" value="Pkinase"/>
    <property type="match status" value="1"/>
</dbReference>
<dbReference type="SUPFAM" id="SSF56112">
    <property type="entry name" value="Protein kinase-like (PK-like)"/>
    <property type="match status" value="1"/>
</dbReference>
<dbReference type="GO" id="GO:0005524">
    <property type="term" value="F:ATP binding"/>
    <property type="evidence" value="ECO:0007669"/>
    <property type="project" value="InterPro"/>
</dbReference>
<dbReference type="InterPro" id="IPR000719">
    <property type="entry name" value="Prot_kinase_dom"/>
</dbReference>
<evidence type="ECO:0000259" key="1">
    <source>
        <dbReference type="PROSITE" id="PS50011"/>
    </source>
</evidence>
<dbReference type="GO" id="GO:0044773">
    <property type="term" value="P:mitotic DNA damage checkpoint signaling"/>
    <property type="evidence" value="ECO:0007669"/>
    <property type="project" value="TreeGrafter"/>
</dbReference>
<evidence type="ECO:0000313" key="2">
    <source>
        <dbReference type="EMBL" id="QHT19508.1"/>
    </source>
</evidence>
<sequence length="295" mass="34343">MSLDDPTVPIEIETSRQIRKIPHYADYFIVIEDFCEGDDITGDADWEECRLFSPDHRKMPTFMQLRMANGGVKLSDFSRNINAILAIWLPLQIHVFEGLRMMHTRRIVHGDLHAGNILVDNSGVARIVDFGLSYNLDRLKEKDTVSLTFMPTYDNYPPEMDLLAALKKGIEVRQAIEIIYTEKRILIEIEELFPSRYTVVQDLANFAQRFEIKTGADVKQFIQTFGRATDIWTLGYNFLRIYLIMISTPVVVESDFYKQHHRDQMRLLAGLLAVDPRRRFRVDDALTQLYSMRMD</sequence>
<proteinExistence type="predicted"/>
<dbReference type="PROSITE" id="PS50011">
    <property type="entry name" value="PROTEIN_KINASE_DOM"/>
    <property type="match status" value="1"/>
</dbReference>
<feature type="domain" description="Protein kinase" evidence="1">
    <location>
        <begin position="1"/>
        <end position="295"/>
    </location>
</feature>
<accession>A0A6C0DRE1</accession>
<name>A0A6C0DRE1_9ZZZZ</name>